<dbReference type="InterPro" id="IPR009011">
    <property type="entry name" value="Man6P_isomerase_rcpt-bd_dom_sf"/>
</dbReference>
<evidence type="ECO:0000313" key="12">
    <source>
        <dbReference type="EMBL" id="GFU01096.1"/>
    </source>
</evidence>
<reference evidence="12" key="1">
    <citation type="submission" date="2020-08" db="EMBL/GenBank/DDBJ databases">
        <title>Multicomponent nature underlies the extraordinary mechanical properties of spider dragline silk.</title>
        <authorList>
            <person name="Kono N."/>
            <person name="Nakamura H."/>
            <person name="Mori M."/>
            <person name="Yoshida Y."/>
            <person name="Ohtoshi R."/>
            <person name="Malay A.D."/>
            <person name="Moran D.A.P."/>
            <person name="Tomita M."/>
            <person name="Numata K."/>
            <person name="Arakawa K."/>
        </authorList>
    </citation>
    <scope>NUCLEOTIDE SEQUENCE</scope>
</reference>
<evidence type="ECO:0000256" key="2">
    <source>
        <dbReference type="ARBA" id="ARBA00022448"/>
    </source>
</evidence>
<keyword evidence="3 9" id="KW-0812">Transmembrane</keyword>
<keyword evidence="8" id="KW-0325">Glycoprotein</keyword>
<organism evidence="12 13">
    <name type="scientific">Nephila pilipes</name>
    <name type="common">Giant wood spider</name>
    <name type="synonym">Nephila maculata</name>
    <dbReference type="NCBI Taxonomy" id="299642"/>
    <lineage>
        <taxon>Eukaryota</taxon>
        <taxon>Metazoa</taxon>
        <taxon>Ecdysozoa</taxon>
        <taxon>Arthropoda</taxon>
        <taxon>Chelicerata</taxon>
        <taxon>Arachnida</taxon>
        <taxon>Araneae</taxon>
        <taxon>Araneomorphae</taxon>
        <taxon>Entelegynae</taxon>
        <taxon>Araneoidea</taxon>
        <taxon>Nephilidae</taxon>
        <taxon>Nephila</taxon>
    </lineage>
</organism>
<dbReference type="GO" id="GO:0006622">
    <property type="term" value="P:protein targeting to lysosome"/>
    <property type="evidence" value="ECO:0007669"/>
    <property type="project" value="InterPro"/>
</dbReference>
<feature type="signal peptide" evidence="10">
    <location>
        <begin position="1"/>
        <end position="30"/>
    </location>
</feature>
<dbReference type="Proteomes" id="UP000887013">
    <property type="component" value="Unassembled WGS sequence"/>
</dbReference>
<dbReference type="AlphaFoldDB" id="A0A8X6Q888"/>
<feature type="chain" id="PRO_5036479587" evidence="10">
    <location>
        <begin position="31"/>
        <end position="280"/>
    </location>
</feature>
<dbReference type="PROSITE" id="PS51914">
    <property type="entry name" value="MRH"/>
    <property type="match status" value="1"/>
</dbReference>
<dbReference type="PRINTS" id="PR00715">
    <property type="entry name" value="MAN6PRECEPTR"/>
</dbReference>
<keyword evidence="13" id="KW-1185">Reference proteome</keyword>
<evidence type="ECO:0000259" key="11">
    <source>
        <dbReference type="PROSITE" id="PS51914"/>
    </source>
</evidence>
<keyword evidence="6 9" id="KW-0472">Membrane</keyword>
<evidence type="ECO:0000256" key="8">
    <source>
        <dbReference type="ARBA" id="ARBA00023180"/>
    </source>
</evidence>
<dbReference type="GO" id="GO:0019904">
    <property type="term" value="F:protein domain specific binding"/>
    <property type="evidence" value="ECO:0007669"/>
    <property type="project" value="InterPro"/>
</dbReference>
<dbReference type="Gene3D" id="2.70.130.10">
    <property type="entry name" value="Mannose-6-phosphate receptor binding domain"/>
    <property type="match status" value="1"/>
</dbReference>
<protein>
    <submittedName>
        <fullName evidence="12">Cation-dependent mannose-6-phosphate receptor</fullName>
    </submittedName>
</protein>
<evidence type="ECO:0000256" key="10">
    <source>
        <dbReference type="SAM" id="SignalP"/>
    </source>
</evidence>
<keyword evidence="2" id="KW-0813">Transport</keyword>
<comment type="caution">
    <text evidence="12">The sequence shown here is derived from an EMBL/GenBank/DDBJ whole genome shotgun (WGS) entry which is preliminary data.</text>
</comment>
<keyword evidence="12" id="KW-0675">Receptor</keyword>
<keyword evidence="7" id="KW-1015">Disulfide bond</keyword>
<evidence type="ECO:0000256" key="6">
    <source>
        <dbReference type="ARBA" id="ARBA00023136"/>
    </source>
</evidence>
<keyword evidence="4 10" id="KW-0732">Signal</keyword>
<feature type="transmembrane region" description="Helical" evidence="9">
    <location>
        <begin position="191"/>
        <end position="215"/>
    </location>
</feature>
<keyword evidence="5 9" id="KW-1133">Transmembrane helix</keyword>
<dbReference type="OrthoDB" id="29460at2759"/>
<dbReference type="PANTHER" id="PTHR15071">
    <property type="entry name" value="MANNOSE-6-PHOSPHATE RECEPTOR FAMILY MEMBER"/>
    <property type="match status" value="1"/>
</dbReference>
<dbReference type="GO" id="GO:0005768">
    <property type="term" value="C:endosome"/>
    <property type="evidence" value="ECO:0007669"/>
    <property type="project" value="InterPro"/>
</dbReference>
<evidence type="ECO:0000313" key="13">
    <source>
        <dbReference type="Proteomes" id="UP000887013"/>
    </source>
</evidence>
<dbReference type="InterPro" id="IPR028927">
    <property type="entry name" value="Man-6-P_rcpt"/>
</dbReference>
<feature type="domain" description="MRH" evidence="11">
    <location>
        <begin position="30"/>
        <end position="181"/>
    </location>
</feature>
<evidence type="ECO:0000256" key="3">
    <source>
        <dbReference type="ARBA" id="ARBA00022692"/>
    </source>
</evidence>
<evidence type="ECO:0000256" key="4">
    <source>
        <dbReference type="ARBA" id="ARBA00022729"/>
    </source>
</evidence>
<dbReference type="InterPro" id="IPR044865">
    <property type="entry name" value="MRH_dom"/>
</dbReference>
<name>A0A8X6Q888_NEPPI</name>
<evidence type="ECO:0000256" key="7">
    <source>
        <dbReference type="ARBA" id="ARBA00023157"/>
    </source>
</evidence>
<dbReference type="GO" id="GO:0005802">
    <property type="term" value="C:trans-Golgi network"/>
    <property type="evidence" value="ECO:0007669"/>
    <property type="project" value="TreeGrafter"/>
</dbReference>
<dbReference type="InterPro" id="IPR000296">
    <property type="entry name" value="Man-6-P_rcpt_cation_dep"/>
</dbReference>
<dbReference type="SUPFAM" id="SSF50911">
    <property type="entry name" value="Mannose 6-phosphate receptor domain"/>
    <property type="match status" value="1"/>
</dbReference>
<evidence type="ECO:0000256" key="1">
    <source>
        <dbReference type="ARBA" id="ARBA00004308"/>
    </source>
</evidence>
<dbReference type="PANTHER" id="PTHR15071:SF29">
    <property type="entry name" value="CATION-DEPENDENT MANNOSE-6-PHOSPHATE RECEPTOR"/>
    <property type="match status" value="1"/>
</dbReference>
<proteinExistence type="predicted"/>
<dbReference type="Pfam" id="PF02157">
    <property type="entry name" value="Man-6-P_recep"/>
    <property type="match status" value="1"/>
</dbReference>
<evidence type="ECO:0000256" key="9">
    <source>
        <dbReference type="SAM" id="Phobius"/>
    </source>
</evidence>
<accession>A0A8X6Q888</accession>
<comment type="subcellular location">
    <subcellularLocation>
        <location evidence="1">Endomembrane system</location>
    </subcellularLocation>
</comment>
<gene>
    <name evidence="12" type="primary">M6pr</name>
    <name evidence="12" type="ORF">NPIL_497591</name>
</gene>
<sequence length="280" mass="32222">MCELGYFFKLLYFLTEVLFIANFFLPKCRGECELLKPLTPDETKRQTELLNIIKPLNGFTFEVKDAIAPTEYTYNISICSHIEGSEPNVAAMQYTKTKNFSLGKNNMVDIMGGTDWILLSYYGGAKYETHCNYTERVTQIMIICDPEVLKGKFEILEERRLSNLSNCYYLFELGSNVSCTLKKEEILPQKLSSGSVFCILFFTIVSVYLICGFLYKRIVIGAKGLEQIPNYSFWRDFGNLQADGCDYFCRCGPRQESQAYRGIDDHLKADEERDDQLLNM</sequence>
<evidence type="ECO:0000256" key="5">
    <source>
        <dbReference type="ARBA" id="ARBA00022989"/>
    </source>
</evidence>
<dbReference type="EMBL" id="BMAW01076331">
    <property type="protein sequence ID" value="GFU01096.1"/>
    <property type="molecule type" value="Genomic_DNA"/>
</dbReference>